<comment type="caution">
    <text evidence="4">The sequence shown here is derived from an EMBL/GenBank/DDBJ whole genome shotgun (WGS) entry which is preliminary data.</text>
</comment>
<keyword evidence="5" id="KW-1185">Reference proteome</keyword>
<dbReference type="GO" id="GO:0008270">
    <property type="term" value="F:zinc ion binding"/>
    <property type="evidence" value="ECO:0007669"/>
    <property type="project" value="UniProtKB-KW"/>
</dbReference>
<dbReference type="EMBL" id="JACVVK020000104">
    <property type="protein sequence ID" value="KAK7492325.1"/>
    <property type="molecule type" value="Genomic_DNA"/>
</dbReference>
<keyword evidence="1" id="KW-0863">Zinc-finger</keyword>
<feature type="region of interest" description="Disordered" evidence="2">
    <location>
        <begin position="276"/>
        <end position="544"/>
    </location>
</feature>
<feature type="compositionally biased region" description="Basic and acidic residues" evidence="2">
    <location>
        <begin position="412"/>
        <end position="428"/>
    </location>
</feature>
<proteinExistence type="predicted"/>
<feature type="compositionally biased region" description="Basic and acidic residues" evidence="2">
    <location>
        <begin position="440"/>
        <end position="461"/>
    </location>
</feature>
<feature type="compositionally biased region" description="Low complexity" evidence="2">
    <location>
        <begin position="509"/>
        <end position="528"/>
    </location>
</feature>
<dbReference type="Proteomes" id="UP001519460">
    <property type="component" value="Unassembled WGS sequence"/>
</dbReference>
<gene>
    <name evidence="4" type="ORF">BaRGS_00016422</name>
</gene>
<feature type="compositionally biased region" description="Low complexity" evidence="2">
    <location>
        <begin position="297"/>
        <end position="307"/>
    </location>
</feature>
<dbReference type="AlphaFoldDB" id="A0ABD0KZQ0"/>
<feature type="compositionally biased region" description="Basic and acidic residues" evidence="2">
    <location>
        <begin position="473"/>
        <end position="489"/>
    </location>
</feature>
<feature type="compositionally biased region" description="Basic and acidic residues" evidence="2">
    <location>
        <begin position="1"/>
        <end position="14"/>
    </location>
</feature>
<feature type="compositionally biased region" description="Basic and acidic residues" evidence="2">
    <location>
        <begin position="276"/>
        <end position="296"/>
    </location>
</feature>
<evidence type="ECO:0000256" key="2">
    <source>
        <dbReference type="SAM" id="MobiDB-lite"/>
    </source>
</evidence>
<evidence type="ECO:0000259" key="3">
    <source>
        <dbReference type="PROSITE" id="PS50157"/>
    </source>
</evidence>
<keyword evidence="1" id="KW-0479">Metal-binding</keyword>
<organism evidence="4 5">
    <name type="scientific">Batillaria attramentaria</name>
    <dbReference type="NCBI Taxonomy" id="370345"/>
    <lineage>
        <taxon>Eukaryota</taxon>
        <taxon>Metazoa</taxon>
        <taxon>Spiralia</taxon>
        <taxon>Lophotrochozoa</taxon>
        <taxon>Mollusca</taxon>
        <taxon>Gastropoda</taxon>
        <taxon>Caenogastropoda</taxon>
        <taxon>Sorbeoconcha</taxon>
        <taxon>Cerithioidea</taxon>
        <taxon>Batillariidae</taxon>
        <taxon>Batillaria</taxon>
    </lineage>
</organism>
<keyword evidence="1" id="KW-0862">Zinc</keyword>
<name>A0ABD0KZQ0_9CAEN</name>
<feature type="compositionally biased region" description="Low complexity" evidence="2">
    <location>
        <begin position="64"/>
        <end position="76"/>
    </location>
</feature>
<dbReference type="PROSITE" id="PS00028">
    <property type="entry name" value="ZINC_FINGER_C2H2_1"/>
    <property type="match status" value="1"/>
</dbReference>
<feature type="domain" description="C2H2-type" evidence="3">
    <location>
        <begin position="236"/>
        <end position="264"/>
    </location>
</feature>
<feature type="compositionally biased region" description="Polar residues" evidence="2">
    <location>
        <begin position="37"/>
        <end position="51"/>
    </location>
</feature>
<feature type="compositionally biased region" description="Polar residues" evidence="2">
    <location>
        <begin position="311"/>
        <end position="320"/>
    </location>
</feature>
<protein>
    <recommendedName>
        <fullName evidence="3">C2H2-type domain-containing protein</fullName>
    </recommendedName>
</protein>
<evidence type="ECO:0000313" key="4">
    <source>
        <dbReference type="EMBL" id="KAK7492325.1"/>
    </source>
</evidence>
<reference evidence="4 5" key="1">
    <citation type="journal article" date="2023" name="Sci. Data">
        <title>Genome assembly of the Korean intertidal mud-creeper Batillaria attramentaria.</title>
        <authorList>
            <person name="Patra A.K."/>
            <person name="Ho P.T."/>
            <person name="Jun S."/>
            <person name="Lee S.J."/>
            <person name="Kim Y."/>
            <person name="Won Y.J."/>
        </authorList>
    </citation>
    <scope>NUCLEOTIDE SEQUENCE [LARGE SCALE GENOMIC DNA]</scope>
    <source>
        <strain evidence="4">Wonlab-2016</strain>
    </source>
</reference>
<accession>A0ABD0KZQ0</accession>
<dbReference type="PROSITE" id="PS50157">
    <property type="entry name" value="ZINC_FINGER_C2H2_2"/>
    <property type="match status" value="1"/>
</dbReference>
<evidence type="ECO:0000313" key="5">
    <source>
        <dbReference type="Proteomes" id="UP001519460"/>
    </source>
</evidence>
<sequence length="544" mass="56957">MDEPEHQTSADAEKTTSSSVQAGATEDEKTAEKLPSFASQPAETTQTTSGMESEGLAGAEKPVESVLTSTLSSSAEKPLDMSTKATGAAHVNETVKDSSSTKPRLKSGQGVEASAGASDGPKKVPPHGGAGGPGMSMTAQMMAMMSKGGMPDMSAMPGMPDMSAMMGKMGGMQEMMAMMAKGMPNMSAMMGKTGGKDMKGGGMEMMDMMDCIIQVSLLKPDSDVSDDDDDSITVELPCPHCSRFFASNVSLKTHILVVHDHEDTSLLNLRRLSIERGKRSSKDSPSKQKHSRDTDKSVAAAASTVTKSTEDSTPNMSSADDNLMASEQAAKGVKRAWEGRKDSEEVDTSGAAGEAESNPGELRPRLRSGAAPSGCVAGSPPEPRKRKALLQMQRSSSGDSPTKTSTTKKAKGGNEKSPDDKSSAKSEPESIELELASADKNTDENDREQSDSAKSNSKESSRQSNKHKKIKAAAKEPETVTVAKEKDVSSDTDGEVSVTKGNNQRSSRRSGGVDSGSAAASAAVSADDNSPSTNTRSLRSRKVH</sequence>
<evidence type="ECO:0000256" key="1">
    <source>
        <dbReference type="PROSITE-ProRule" id="PRU00042"/>
    </source>
</evidence>
<dbReference type="InterPro" id="IPR013087">
    <property type="entry name" value="Znf_C2H2_type"/>
</dbReference>
<feature type="region of interest" description="Disordered" evidence="2">
    <location>
        <begin position="1"/>
        <end position="136"/>
    </location>
</feature>
<feature type="compositionally biased region" description="Low complexity" evidence="2">
    <location>
        <begin position="395"/>
        <end position="405"/>
    </location>
</feature>